<feature type="transmembrane region" description="Helical" evidence="8">
    <location>
        <begin position="183"/>
        <end position="206"/>
    </location>
</feature>
<keyword evidence="8" id="KW-0813">Transport</keyword>
<proteinExistence type="inferred from homology"/>
<dbReference type="EMBL" id="HG937690">
    <property type="protein sequence ID" value="CDN40848.1"/>
    <property type="molecule type" value="Genomic_DNA"/>
</dbReference>
<keyword evidence="8" id="KW-0812">Transmembrane</keyword>
<comment type="similarity">
    <text evidence="8">Belongs to the complex I subunit 6 family.</text>
</comment>
<dbReference type="PANTHER" id="PTHR33269">
    <property type="entry name" value="NADH-UBIQUINONE OXIDOREDUCTASE CHAIN 6"/>
    <property type="match status" value="1"/>
</dbReference>
<feature type="transmembrane region" description="Helical" evidence="8">
    <location>
        <begin position="6"/>
        <end position="29"/>
    </location>
</feature>
<comment type="subcellular location">
    <subcellularLocation>
        <location evidence="8">Mitochondrion membrane</location>
        <topology evidence="8">Multi-pass membrane protein</topology>
    </subcellularLocation>
</comment>
<evidence type="ECO:0000313" key="9">
    <source>
        <dbReference type="EMBL" id="CDN40848.1"/>
    </source>
</evidence>
<dbReference type="PANTHER" id="PTHR33269:SF17">
    <property type="entry name" value="NADH-UBIQUINONE OXIDOREDUCTASE CHAIN 6"/>
    <property type="match status" value="1"/>
</dbReference>
<feature type="transmembrane region" description="Helical" evidence="8">
    <location>
        <begin position="98"/>
        <end position="116"/>
    </location>
</feature>
<name>A0A060RCU8_BLAAD</name>
<organism evidence="9">
    <name type="scientific">Blastobotrys adeninivorans</name>
    <name type="common">Yeast</name>
    <name type="synonym">Arxula adeninivorans</name>
    <dbReference type="NCBI Taxonomy" id="409370"/>
    <lineage>
        <taxon>Eukaryota</taxon>
        <taxon>Fungi</taxon>
        <taxon>Dikarya</taxon>
        <taxon>Ascomycota</taxon>
        <taxon>Saccharomycotina</taxon>
        <taxon>Dipodascomycetes</taxon>
        <taxon>Dipodascales</taxon>
        <taxon>Trichomonascaceae</taxon>
        <taxon>Blastobotrys</taxon>
    </lineage>
</organism>
<evidence type="ECO:0000256" key="5">
    <source>
        <dbReference type="ARBA" id="ARBA00022967"/>
    </source>
</evidence>
<geneLocation type="mitochondrion" evidence="9"/>
<keyword evidence="5 8" id="KW-1278">Translocase</keyword>
<reference evidence="9" key="2">
    <citation type="submission" date="2014-06" db="EMBL/GenBank/DDBJ databases">
        <title>The complete genome of Blastobotrys (Arxula) adeninivorans LS3 - a yeast of biotechnological interest.</title>
        <authorList>
            <person name="Kunze G."/>
            <person name="Gaillardin C."/>
            <person name="Czernicka M."/>
            <person name="Durrens P."/>
            <person name="Martin T."/>
            <person name="Boer E."/>
            <person name="Gabaldon T."/>
            <person name="Cruz J."/>
            <person name="Talla E."/>
            <person name="Marck C."/>
            <person name="Goffeau A."/>
            <person name="Barbe V."/>
            <person name="Baret P."/>
            <person name="Baronian K."/>
            <person name="Beier S."/>
            <person name="Bleykasten C."/>
            <person name="Bode R."/>
            <person name="Casaregola S."/>
            <person name="Despons L."/>
            <person name="Fairhead C."/>
            <person name="Giersberg M."/>
            <person name="Gierski P."/>
            <person name="Hahnel U."/>
            <person name="Hartmann A."/>
            <person name="Jankowska D."/>
            <person name="Jubin C."/>
            <person name="Jung P."/>
            <person name="Lafontaine I."/>
            <person name="Leh-Louis V."/>
            <person name="Lemaire M."/>
            <person name="Marcet-Houben M."/>
            <person name="Mascher M."/>
            <person name="Morel G."/>
            <person name="Richard G.-F."/>
            <person name="Riechen J."/>
            <person name="Sacerdot C."/>
            <person name="Sarkar A."/>
            <person name="Savel G."/>
            <person name="Schacherer J."/>
            <person name="Sherman D."/>
            <person name="Straub M.-L."/>
            <person name="Stein N."/>
            <person name="Thierry A."/>
            <person name="Trautwein-Schult A."/>
            <person name="Westhof E."/>
            <person name="Worch S."/>
            <person name="Dujon B."/>
            <person name="Souciet J.-L."/>
            <person name="Wincker P."/>
            <person name="Scholz U."/>
            <person name="Neuveglise N."/>
        </authorList>
    </citation>
    <scope>NUCLEOTIDE SEQUENCE</scope>
    <source>
        <strain evidence="9">LS3</strain>
    </source>
</reference>
<evidence type="ECO:0000256" key="7">
    <source>
        <dbReference type="ARBA" id="ARBA00049551"/>
    </source>
</evidence>
<dbReference type="InterPro" id="IPR001457">
    <property type="entry name" value="NADH_UbQ/plastoQ_OxRdtase_su6"/>
</dbReference>
<keyword evidence="8" id="KW-1133">Transmembrane helix</keyword>
<keyword evidence="8 9" id="KW-0496">Mitochondrion</keyword>
<keyword evidence="8" id="KW-0520">NAD</keyword>
<dbReference type="AlphaFoldDB" id="A0A060RCU8"/>
<gene>
    <name evidence="9" type="primary">nd6</name>
    <name evidence="9" type="ORF">GNLVRS02_ARAD0ZZ00330g</name>
</gene>
<feature type="transmembrane region" description="Helical" evidence="8">
    <location>
        <begin position="61"/>
        <end position="86"/>
    </location>
</feature>
<keyword evidence="6 8" id="KW-0830">Ubiquinone</keyword>
<evidence type="ECO:0000256" key="8">
    <source>
        <dbReference type="RuleBase" id="RU004430"/>
    </source>
</evidence>
<dbReference type="EC" id="7.1.1.2" evidence="2 8"/>
<evidence type="ECO:0000256" key="1">
    <source>
        <dbReference type="ARBA" id="ARBA00003257"/>
    </source>
</evidence>
<dbReference type="Gene3D" id="1.20.120.1200">
    <property type="entry name" value="NADH-ubiquinone/plastoquinone oxidoreductase chain 6, subunit NuoJ"/>
    <property type="match status" value="1"/>
</dbReference>
<sequence>MYIINILLNYTNILLDIFYILTIFCGISILTQQNSIVSIIYFMLVYVTSSLYLYFTGYNAMPLLIILIYVGAIAILFLFILTLINVKEQEEHNIYNNSGQFIIFINIFIILLLYIINYNENITIGSQLYNILDKILYSLYNGFDLNNIINDNYNILFNTPILDYPISTIGEIVIIGQLMYTTYGLILLILGIILILSMIGAIAILFTKHNVNIK</sequence>
<feature type="transmembrane region" description="Helical" evidence="8">
    <location>
        <begin position="36"/>
        <end position="55"/>
    </location>
</feature>
<comment type="function">
    <text evidence="1">Core subunit of the mitochondrial membrane respiratory chain NADH dehydrogenase (Complex I) that is believed to belong to the minimal assembly required for catalysis. Complex I functions in the transfer of electrons from NADH to the respiratory chain. The immediate electron acceptor for the enzyme is believed to be ubiquinone.</text>
</comment>
<dbReference type="InterPro" id="IPR042106">
    <property type="entry name" value="Nuo/plastoQ_OxRdtase_6_NuoJ"/>
</dbReference>
<keyword evidence="8" id="KW-0472">Membrane</keyword>
<evidence type="ECO:0000256" key="2">
    <source>
        <dbReference type="ARBA" id="ARBA00012944"/>
    </source>
</evidence>
<dbReference type="Pfam" id="PF00499">
    <property type="entry name" value="Oxidored_q3"/>
    <property type="match status" value="1"/>
</dbReference>
<dbReference type="GO" id="GO:0031966">
    <property type="term" value="C:mitochondrial membrane"/>
    <property type="evidence" value="ECO:0007669"/>
    <property type="project" value="UniProtKB-SubCell"/>
</dbReference>
<keyword evidence="4 8" id="KW-0679">Respiratory chain</keyword>
<dbReference type="GO" id="GO:0008137">
    <property type="term" value="F:NADH dehydrogenase (ubiquinone) activity"/>
    <property type="evidence" value="ECO:0007669"/>
    <property type="project" value="UniProtKB-UniRule"/>
</dbReference>
<comment type="catalytic activity">
    <reaction evidence="7 8">
        <text>a ubiquinone + NADH + 5 H(+)(in) = a ubiquinol + NAD(+) + 4 H(+)(out)</text>
        <dbReference type="Rhea" id="RHEA:29091"/>
        <dbReference type="Rhea" id="RHEA-COMP:9565"/>
        <dbReference type="Rhea" id="RHEA-COMP:9566"/>
        <dbReference type="ChEBI" id="CHEBI:15378"/>
        <dbReference type="ChEBI" id="CHEBI:16389"/>
        <dbReference type="ChEBI" id="CHEBI:17976"/>
        <dbReference type="ChEBI" id="CHEBI:57540"/>
        <dbReference type="ChEBI" id="CHEBI:57945"/>
        <dbReference type="EC" id="7.1.1.2"/>
    </reaction>
</comment>
<evidence type="ECO:0000256" key="3">
    <source>
        <dbReference type="ARBA" id="ARBA00021095"/>
    </source>
</evidence>
<evidence type="ECO:0000256" key="4">
    <source>
        <dbReference type="ARBA" id="ARBA00022660"/>
    </source>
</evidence>
<accession>A0A060RCU8</accession>
<protein>
    <recommendedName>
        <fullName evidence="3 8">NADH-ubiquinone oxidoreductase chain 6</fullName>
        <ecNumber evidence="2 8">7.1.1.2</ecNumber>
    </recommendedName>
</protein>
<reference evidence="9" key="1">
    <citation type="submission" date="2014-02" db="EMBL/GenBank/DDBJ databases">
        <authorList>
            <person name="Genoscope - CEA"/>
        </authorList>
    </citation>
    <scope>NUCLEOTIDE SEQUENCE</scope>
    <source>
        <strain evidence="9">LS3</strain>
    </source>
</reference>
<keyword evidence="8" id="KW-0249">Electron transport</keyword>
<comment type="function">
    <text evidence="8">Core subunit of the mitochondrial membrane respiratory chain NADH dehydrogenase (Complex I) which catalyzes electron transfer from NADH through the respiratory chain, using ubiquinone as an electron acceptor. Essential for the catalytic activity and assembly of complex I.</text>
</comment>
<evidence type="ECO:0000256" key="6">
    <source>
        <dbReference type="ARBA" id="ARBA00023075"/>
    </source>
</evidence>